<feature type="compositionally biased region" description="Basic and acidic residues" evidence="6">
    <location>
        <begin position="225"/>
        <end position="239"/>
    </location>
</feature>
<dbReference type="Proteomes" id="UP000265631">
    <property type="component" value="Unassembled WGS sequence"/>
</dbReference>
<dbReference type="EMBL" id="PXXK01000170">
    <property type="protein sequence ID" value="RFN49668.1"/>
    <property type="molecule type" value="Genomic_DNA"/>
</dbReference>
<dbReference type="PANTHER" id="PTHR31845:SF10">
    <property type="entry name" value="ZN(II)2CYS6 TRANSCRIPTION FACTOR (EUROFUNG)"/>
    <property type="match status" value="1"/>
</dbReference>
<dbReference type="GO" id="GO:0000981">
    <property type="term" value="F:DNA-binding transcription factor activity, RNA polymerase II-specific"/>
    <property type="evidence" value="ECO:0007669"/>
    <property type="project" value="TreeGrafter"/>
</dbReference>
<name>A0A395MNX7_9HYPO</name>
<dbReference type="GO" id="GO:0000976">
    <property type="term" value="F:transcription cis-regulatory region binding"/>
    <property type="evidence" value="ECO:0007669"/>
    <property type="project" value="TreeGrafter"/>
</dbReference>
<organism evidence="7 8">
    <name type="scientific">Fusarium flagelliforme</name>
    <dbReference type="NCBI Taxonomy" id="2675880"/>
    <lineage>
        <taxon>Eukaryota</taxon>
        <taxon>Fungi</taxon>
        <taxon>Dikarya</taxon>
        <taxon>Ascomycota</taxon>
        <taxon>Pezizomycotina</taxon>
        <taxon>Sordariomycetes</taxon>
        <taxon>Hypocreomycetidae</taxon>
        <taxon>Hypocreales</taxon>
        <taxon>Nectriaceae</taxon>
        <taxon>Fusarium</taxon>
        <taxon>Fusarium incarnatum-equiseti species complex</taxon>
    </lineage>
</organism>
<gene>
    <name evidence="7" type="ORF">FIE12Z_6115</name>
</gene>
<feature type="region of interest" description="Disordered" evidence="6">
    <location>
        <begin position="215"/>
        <end position="239"/>
    </location>
</feature>
<keyword evidence="8" id="KW-1185">Reference proteome</keyword>
<dbReference type="GO" id="GO:0005634">
    <property type="term" value="C:nucleus"/>
    <property type="evidence" value="ECO:0007669"/>
    <property type="project" value="UniProtKB-SubCell"/>
</dbReference>
<evidence type="ECO:0000256" key="5">
    <source>
        <dbReference type="ARBA" id="ARBA00023242"/>
    </source>
</evidence>
<keyword evidence="2" id="KW-0805">Transcription regulation</keyword>
<dbReference type="PANTHER" id="PTHR31845">
    <property type="entry name" value="FINGER DOMAIN PROTEIN, PUTATIVE-RELATED"/>
    <property type="match status" value="1"/>
</dbReference>
<keyword evidence="3" id="KW-0238">DNA-binding</keyword>
<keyword evidence="4" id="KW-0804">Transcription</keyword>
<evidence type="ECO:0000256" key="3">
    <source>
        <dbReference type="ARBA" id="ARBA00023125"/>
    </source>
</evidence>
<dbReference type="STRING" id="2594813.A0A395MNX7"/>
<dbReference type="AlphaFoldDB" id="A0A395MNX7"/>
<evidence type="ECO:0000256" key="4">
    <source>
        <dbReference type="ARBA" id="ARBA00023163"/>
    </source>
</evidence>
<sequence>MTGRVNSPPRRLRACASCARVKARCHFREENQTTHICDRDTAQSQGLLSALNKNVDGLSNIQQIKDPEKIPEDIQNTNSNLPTVSQPLFGFSWPQVSQILDLFRKEYIPRFPFVLISSHQTAQSLYKDNPFLFRAVMLVVAPVSEIRICKMKRNVLAYLGYRTLVEEDMTLDILQGILVIIAWAHKCHVDNSQVVNLAYLALGYAHNLGITQDTSLSSTQQSDPKLPDTERVNRKEDPYSTEKKRTLLGLYCVLSIQSARQSRANPLQTPYIDNCLKTIAQAQPSPSDSVAEHIVRLIQMSERLSEGFGEPHERTLSRPYAFLLEGTGRRFHSDLSRLSESIAYPNLSNHSQTFEMHRLYLLVRLYEPAIVVSCHPEDVTVDQVLFVMLQASRLLLVDVPDWDVQSARQTLDFSAILNRMLAHFEEAEELRRSEMRIFAAFTHEEDRQGGISNIARIAKEIQWLKAWFEAKTHGRHVEAISLVELGGDASEDQITPKWSVGLLEEMPWNIVSP</sequence>
<evidence type="ECO:0000256" key="6">
    <source>
        <dbReference type="SAM" id="MobiDB-lite"/>
    </source>
</evidence>
<accession>A0A395MNX7</accession>
<reference evidence="7 8" key="1">
    <citation type="journal article" date="2018" name="PLoS Pathog.">
        <title>Evolution of structural diversity of trichothecenes, a family of toxins produced by plant pathogenic and entomopathogenic fungi.</title>
        <authorList>
            <person name="Proctor R.H."/>
            <person name="McCormick S.P."/>
            <person name="Kim H.S."/>
            <person name="Cardoza R.E."/>
            <person name="Stanley A.M."/>
            <person name="Lindo L."/>
            <person name="Kelly A."/>
            <person name="Brown D.W."/>
            <person name="Lee T."/>
            <person name="Vaughan M.M."/>
            <person name="Alexander N.J."/>
            <person name="Busman M."/>
            <person name="Gutierrez S."/>
        </authorList>
    </citation>
    <scope>NUCLEOTIDE SEQUENCE [LARGE SCALE GENOMIC DNA]</scope>
    <source>
        <strain evidence="7 8">NRRL 13405</strain>
    </source>
</reference>
<keyword evidence="5" id="KW-0539">Nucleus</keyword>
<protein>
    <submittedName>
        <fullName evidence="7">C6 transcription</fullName>
    </submittedName>
</protein>
<proteinExistence type="predicted"/>
<comment type="subcellular location">
    <subcellularLocation>
        <location evidence="1">Nucleus</location>
    </subcellularLocation>
</comment>
<comment type="caution">
    <text evidence="7">The sequence shown here is derived from an EMBL/GenBank/DDBJ whole genome shotgun (WGS) entry which is preliminary data.</text>
</comment>
<evidence type="ECO:0000313" key="7">
    <source>
        <dbReference type="EMBL" id="RFN49668.1"/>
    </source>
</evidence>
<evidence type="ECO:0000256" key="2">
    <source>
        <dbReference type="ARBA" id="ARBA00023015"/>
    </source>
</evidence>
<dbReference type="InterPro" id="IPR051089">
    <property type="entry name" value="prtT"/>
</dbReference>
<evidence type="ECO:0000313" key="8">
    <source>
        <dbReference type="Proteomes" id="UP000265631"/>
    </source>
</evidence>
<evidence type="ECO:0000256" key="1">
    <source>
        <dbReference type="ARBA" id="ARBA00004123"/>
    </source>
</evidence>